<dbReference type="InterPro" id="IPR012965">
    <property type="entry name" value="Msb1/Mug8_dom"/>
</dbReference>
<proteinExistence type="predicted"/>
<dbReference type="AlphaFoldDB" id="G8ZN62"/>
<protein>
    <recommendedName>
        <fullName evidence="2">Meiotically up-regulated protein Msb1/Mug8 domain-containing protein</fullName>
    </recommendedName>
</protein>
<name>G8ZN62_TORDE</name>
<dbReference type="Pfam" id="PF08101">
    <property type="entry name" value="Msb1-Mug8_dom"/>
    <property type="match status" value="1"/>
</dbReference>
<sequence>MVSVFRGLRERFSSNGNKSQTRSSSVVQNLDKLRKKEPKRSTNPQIRSFSAPVEAPVPKPVFSPMGSPKTLSSEVMSSVSGGQGNRYYIYDPKAYLNGNKDGQFDIFEKSNGITPTSARYVIQYLTNHIKELILQKEDSKTLLQVFKPNLHHFSHKEVIETKNILKNFFPEDGCSLKGDDLSTAMRLNFKNNIGSLTMALRILWNEFPRGIVPWEAYYKFIKWESENDFPLESFHFRLSKFLPDKDYTFCTFAFLEFLLCILLQKNKLLVDKSVQLDLIFTAGATCFVREPFEDLNDDTPAVIKSYHTRGNALYRLFVGYLRSLNHEGKVKDFYLSDIFHIDQYPPTAYRARSSKALTLTIPFEFSNGNDFTSLIYQAATAKQRFYSSKTSFSKVENVFLDQLEEETLKVITTLFSESSNRYITTFDNGFNAGMLENGQEGEQPKVGDDQYAVATWLHFAKEQNSFDELLKMLEGGNCAEGGTLALGGGAGGLTLQQPLKLNREPSQDSKVRVAKTDISEWLISSWKSEMFMNRVHNTLLIKLTKKIGECNWLVITGEQSASTTTPPTNNANALNDLLDSCYTESVMT</sequence>
<gene>
    <name evidence="3" type="primary">TDEL0A07240</name>
    <name evidence="3" type="ORF">TDEL_0A07240</name>
</gene>
<dbReference type="KEGG" id="tdl:TDEL_0A07240"/>
<evidence type="ECO:0000256" key="1">
    <source>
        <dbReference type="SAM" id="MobiDB-lite"/>
    </source>
</evidence>
<accession>G8ZN62</accession>
<dbReference type="EMBL" id="HE616742">
    <property type="protein sequence ID" value="CCE90056.1"/>
    <property type="molecule type" value="Genomic_DNA"/>
</dbReference>
<dbReference type="RefSeq" id="XP_003679267.1">
    <property type="nucleotide sequence ID" value="XM_003679219.1"/>
</dbReference>
<dbReference type="GeneID" id="11502625"/>
<feature type="compositionally biased region" description="Polar residues" evidence="1">
    <location>
        <begin position="13"/>
        <end position="28"/>
    </location>
</feature>
<dbReference type="HOGENOM" id="CLU_016317_0_0_1"/>
<evidence type="ECO:0000313" key="3">
    <source>
        <dbReference type="EMBL" id="CCE90056.1"/>
    </source>
</evidence>
<dbReference type="InParanoid" id="G8ZN62"/>
<dbReference type="Proteomes" id="UP000005627">
    <property type="component" value="Chromosome 1"/>
</dbReference>
<organism evidence="3 4">
    <name type="scientific">Torulaspora delbrueckii</name>
    <name type="common">Yeast</name>
    <name type="synonym">Candida colliculosa</name>
    <dbReference type="NCBI Taxonomy" id="4950"/>
    <lineage>
        <taxon>Eukaryota</taxon>
        <taxon>Fungi</taxon>
        <taxon>Dikarya</taxon>
        <taxon>Ascomycota</taxon>
        <taxon>Saccharomycotina</taxon>
        <taxon>Saccharomycetes</taxon>
        <taxon>Saccharomycetales</taxon>
        <taxon>Saccharomycetaceae</taxon>
        <taxon>Torulaspora</taxon>
    </lineage>
</organism>
<feature type="region of interest" description="Disordered" evidence="1">
    <location>
        <begin position="1"/>
        <end position="50"/>
    </location>
</feature>
<reference evidence="3 4" key="1">
    <citation type="journal article" date="2011" name="Proc. Natl. Acad. Sci. U.S.A.">
        <title>Evolutionary erosion of yeast sex chromosomes by mating-type switching accidents.</title>
        <authorList>
            <person name="Gordon J.L."/>
            <person name="Armisen D."/>
            <person name="Proux-Wera E."/>
            <person name="Oheigeartaigh S.S."/>
            <person name="Byrne K.P."/>
            <person name="Wolfe K.H."/>
        </authorList>
    </citation>
    <scope>NUCLEOTIDE SEQUENCE [LARGE SCALE GENOMIC DNA]</scope>
    <source>
        <strain evidence="4">ATCC 10662 / CBS 1146 / NBRC 0425 / NCYC 2629 / NRRL Y-866</strain>
    </source>
</reference>
<dbReference type="STRING" id="1076872.G8ZN62"/>
<dbReference type="OrthoDB" id="3362494at2759"/>
<feature type="domain" description="Meiotically up-regulated protein Msb1/Mug8" evidence="2">
    <location>
        <begin position="128"/>
        <end position="556"/>
    </location>
</feature>
<evidence type="ECO:0000313" key="4">
    <source>
        <dbReference type="Proteomes" id="UP000005627"/>
    </source>
</evidence>
<dbReference type="eggNOG" id="ENOG502QZ1C">
    <property type="taxonomic scope" value="Eukaryota"/>
</dbReference>
<evidence type="ECO:0000259" key="2">
    <source>
        <dbReference type="Pfam" id="PF08101"/>
    </source>
</evidence>
<keyword evidence="4" id="KW-1185">Reference proteome</keyword>